<dbReference type="CDD" id="cd18873">
    <property type="entry name" value="NUDIX_NadM_like"/>
    <property type="match status" value="1"/>
</dbReference>
<evidence type="ECO:0000313" key="3">
    <source>
        <dbReference type="Proteomes" id="UP000321926"/>
    </source>
</evidence>
<dbReference type="EMBL" id="VRTY01000007">
    <property type="protein sequence ID" value="TXK51874.1"/>
    <property type="molecule type" value="Genomic_DNA"/>
</dbReference>
<dbReference type="SUPFAM" id="SSF55811">
    <property type="entry name" value="Nudix"/>
    <property type="match status" value="1"/>
</dbReference>
<dbReference type="Gene3D" id="1.10.10.10">
    <property type="entry name" value="Winged helix-like DNA-binding domain superfamily/Winged helix DNA-binding domain"/>
    <property type="match status" value="1"/>
</dbReference>
<keyword evidence="3" id="KW-1185">Reference proteome</keyword>
<comment type="caution">
    <text evidence="2">The sequence shown here is derived from an EMBL/GenBank/DDBJ whole genome shotgun (WGS) entry which is preliminary data.</text>
</comment>
<dbReference type="Proteomes" id="UP000321926">
    <property type="component" value="Unassembled WGS sequence"/>
</dbReference>
<dbReference type="AlphaFoldDB" id="A0A5C8KEZ0"/>
<sequence>MIKYSGQTRILVAVDCIIFGFDGENYKLLLVQRGFAPERAKWSLMGGFIRPEETLEQAANRILKQLTGLENVYMEQLQAFSNPNRDPVERTIAVAFFALIDIHKYEKQLSKDYHAEWFPIKEMPQLIFDHEKMVEMAKNSLRYKAAFHPILFELLPEKFTIPQLQALYEGLYDTTLDKRNFSRKLLSTGLLIKQADKDKESSKKGAFYYKLDQTKYLDDFQSFLNFIPKPDKFLINETSLN</sequence>
<organism evidence="2 3">
    <name type="scientific">Pontibacter qinzhouensis</name>
    <dbReference type="NCBI Taxonomy" id="2603253"/>
    <lineage>
        <taxon>Bacteria</taxon>
        <taxon>Pseudomonadati</taxon>
        <taxon>Bacteroidota</taxon>
        <taxon>Cytophagia</taxon>
        <taxon>Cytophagales</taxon>
        <taxon>Hymenobacteraceae</taxon>
        <taxon>Pontibacter</taxon>
    </lineage>
</organism>
<dbReference type="PROSITE" id="PS51462">
    <property type="entry name" value="NUDIX"/>
    <property type="match status" value="1"/>
</dbReference>
<dbReference type="SUPFAM" id="SSF46785">
    <property type="entry name" value="Winged helix' DNA-binding domain"/>
    <property type="match status" value="1"/>
</dbReference>
<reference evidence="2 3" key="1">
    <citation type="submission" date="2019-08" db="EMBL/GenBank/DDBJ databases">
        <authorList>
            <person name="Shi S."/>
        </authorList>
    </citation>
    <scope>NUCLEOTIDE SEQUENCE [LARGE SCALE GENOMIC DNA]</scope>
    <source>
        <strain evidence="2 3">GY10130</strain>
    </source>
</reference>
<protein>
    <submittedName>
        <fullName evidence="2">NUDIX hydrolase</fullName>
    </submittedName>
</protein>
<dbReference type="Pfam" id="PF00293">
    <property type="entry name" value="NUDIX"/>
    <property type="match status" value="1"/>
</dbReference>
<dbReference type="PANTHER" id="PTHR43736">
    <property type="entry name" value="ADP-RIBOSE PYROPHOSPHATASE"/>
    <property type="match status" value="1"/>
</dbReference>
<proteinExistence type="predicted"/>
<dbReference type="InterPro" id="IPR054105">
    <property type="entry name" value="WHD_NrtR"/>
</dbReference>
<dbReference type="PANTHER" id="PTHR43736:SF4">
    <property type="entry name" value="SLR1690 PROTEIN"/>
    <property type="match status" value="1"/>
</dbReference>
<feature type="domain" description="Nudix hydrolase" evidence="1">
    <location>
        <begin position="9"/>
        <end position="141"/>
    </location>
</feature>
<dbReference type="InterPro" id="IPR036390">
    <property type="entry name" value="WH_DNA-bd_sf"/>
</dbReference>
<dbReference type="RefSeq" id="WP_147920242.1">
    <property type="nucleotide sequence ID" value="NZ_VRTY01000007.1"/>
</dbReference>
<dbReference type="Gene3D" id="3.90.79.10">
    <property type="entry name" value="Nucleoside Triphosphate Pyrophosphohydrolase"/>
    <property type="match status" value="1"/>
</dbReference>
<accession>A0A5C8KEZ0</accession>
<keyword evidence="2" id="KW-0378">Hydrolase</keyword>
<gene>
    <name evidence="2" type="ORF">FVR03_02770</name>
</gene>
<dbReference type="InterPro" id="IPR000086">
    <property type="entry name" value="NUDIX_hydrolase_dom"/>
</dbReference>
<dbReference type="InterPro" id="IPR036388">
    <property type="entry name" value="WH-like_DNA-bd_sf"/>
</dbReference>
<dbReference type="InterPro" id="IPR015797">
    <property type="entry name" value="NUDIX_hydrolase-like_dom_sf"/>
</dbReference>
<dbReference type="Pfam" id="PF21906">
    <property type="entry name" value="WHD_NrtR"/>
    <property type="match status" value="1"/>
</dbReference>
<evidence type="ECO:0000313" key="2">
    <source>
        <dbReference type="EMBL" id="TXK51874.1"/>
    </source>
</evidence>
<evidence type="ECO:0000259" key="1">
    <source>
        <dbReference type="PROSITE" id="PS51462"/>
    </source>
</evidence>
<name>A0A5C8KEZ0_9BACT</name>
<dbReference type="OrthoDB" id="9786141at2"/>
<dbReference type="GO" id="GO:0016787">
    <property type="term" value="F:hydrolase activity"/>
    <property type="evidence" value="ECO:0007669"/>
    <property type="project" value="UniProtKB-KW"/>
</dbReference>